<evidence type="ECO:0000313" key="2">
    <source>
        <dbReference type="Proteomes" id="UP000663879"/>
    </source>
</evidence>
<gene>
    <name evidence="1" type="ORF">OXX778_LOCUS19523</name>
</gene>
<reference evidence="1" key="1">
    <citation type="submission" date="2021-02" db="EMBL/GenBank/DDBJ databases">
        <authorList>
            <person name="Nowell W R."/>
        </authorList>
    </citation>
    <scope>NUCLEOTIDE SEQUENCE</scope>
    <source>
        <strain evidence="1">Ploen Becks lab</strain>
    </source>
</reference>
<name>A0A814LK71_9BILA</name>
<evidence type="ECO:0000313" key="1">
    <source>
        <dbReference type="EMBL" id="CAF1066468.1"/>
    </source>
</evidence>
<feature type="non-terminal residue" evidence="1">
    <location>
        <position position="1"/>
    </location>
</feature>
<sequence length="186" mass="21121">MSKLYLKDKFCSVCKTRFYSTNKRTINEISNSDLILKLNNVVNDNQTVKVGDLVCSKCKSIAYRLSKIQNIPTIINDNNISCQEIDHVISLESESTANDNKIDIYINEKLIPPYIQSNDSKKNVIIDTTDSTVISHEAIVDAYILKNILIPSDSRCCLSHLDECFLLTNDSLEMISFCKIETKMNK</sequence>
<dbReference type="Proteomes" id="UP000663879">
    <property type="component" value="Unassembled WGS sequence"/>
</dbReference>
<protein>
    <submittedName>
        <fullName evidence="1">Uncharacterized protein</fullName>
    </submittedName>
</protein>
<organism evidence="1 2">
    <name type="scientific">Brachionus calyciflorus</name>
    <dbReference type="NCBI Taxonomy" id="104777"/>
    <lineage>
        <taxon>Eukaryota</taxon>
        <taxon>Metazoa</taxon>
        <taxon>Spiralia</taxon>
        <taxon>Gnathifera</taxon>
        <taxon>Rotifera</taxon>
        <taxon>Eurotatoria</taxon>
        <taxon>Monogononta</taxon>
        <taxon>Pseudotrocha</taxon>
        <taxon>Ploima</taxon>
        <taxon>Brachionidae</taxon>
        <taxon>Brachionus</taxon>
    </lineage>
</organism>
<dbReference type="EMBL" id="CAJNOC010005962">
    <property type="protein sequence ID" value="CAF1066468.1"/>
    <property type="molecule type" value="Genomic_DNA"/>
</dbReference>
<comment type="caution">
    <text evidence="1">The sequence shown here is derived from an EMBL/GenBank/DDBJ whole genome shotgun (WGS) entry which is preliminary data.</text>
</comment>
<dbReference type="AlphaFoldDB" id="A0A814LK71"/>
<proteinExistence type="predicted"/>
<keyword evidence="2" id="KW-1185">Reference proteome</keyword>
<accession>A0A814LK71</accession>